<feature type="binding site" evidence="6">
    <location>
        <position position="114"/>
    </location>
    <ligand>
        <name>Mg(2+)</name>
        <dbReference type="ChEBI" id="CHEBI:18420"/>
    </ligand>
</feature>
<keyword evidence="5 6" id="KW-0378">Hydrolase</keyword>
<organism evidence="7 8">
    <name type="scientific">Pontibacter populi</name>
    <dbReference type="NCBI Taxonomy" id="890055"/>
    <lineage>
        <taxon>Bacteria</taxon>
        <taxon>Pseudomonadati</taxon>
        <taxon>Bacteroidota</taxon>
        <taxon>Cytophagia</taxon>
        <taxon>Cytophagales</taxon>
        <taxon>Hymenobacteraceae</taxon>
        <taxon>Pontibacter</taxon>
    </lineage>
</organism>
<dbReference type="Pfam" id="PF04493">
    <property type="entry name" value="Endonuclease_5"/>
    <property type="match status" value="1"/>
</dbReference>
<keyword evidence="8" id="KW-1185">Reference proteome</keyword>
<proteinExistence type="inferred from homology"/>
<dbReference type="RefSeq" id="WP_350410883.1">
    <property type="nucleotide sequence ID" value="NZ_JBEOKT010000002.1"/>
</dbReference>
<keyword evidence="6" id="KW-0460">Magnesium</keyword>
<name>A0ABV1RQZ7_9BACT</name>
<comment type="subcellular location">
    <subcellularLocation>
        <location evidence="1 6">Cytoplasm</location>
    </subcellularLocation>
</comment>
<comment type="function">
    <text evidence="6">DNA repair enzyme involved in the repair of deaminated bases. Selectively cleaves double-stranded DNA at the second phosphodiester bond 3' to a deoxyinosine leaving behind the intact lesion on the nicked DNA.</text>
</comment>
<dbReference type="InterPro" id="IPR007581">
    <property type="entry name" value="Endonuclease-V"/>
</dbReference>
<gene>
    <name evidence="6 7" type="primary">nfi</name>
    <name evidence="7" type="ORF">ABS362_03395</name>
</gene>
<dbReference type="EC" id="3.1.21.7" evidence="6"/>
<comment type="similarity">
    <text evidence="6">Belongs to the endonuclease V family.</text>
</comment>
<accession>A0ABV1RQZ7</accession>
<evidence type="ECO:0000256" key="6">
    <source>
        <dbReference type="HAMAP-Rule" id="MF_00801"/>
    </source>
</evidence>
<keyword evidence="6" id="KW-0234">DNA repair</keyword>
<comment type="catalytic activity">
    <reaction evidence="6">
        <text>Endonucleolytic cleavage at apurinic or apyrimidinic sites to products with a 5'-phosphate.</text>
        <dbReference type="EC" id="3.1.21.7"/>
    </reaction>
</comment>
<evidence type="ECO:0000313" key="8">
    <source>
        <dbReference type="Proteomes" id="UP001476807"/>
    </source>
</evidence>
<keyword evidence="6" id="KW-0227">DNA damage</keyword>
<feature type="binding site" evidence="6">
    <location>
        <position position="47"/>
    </location>
    <ligand>
        <name>Mg(2+)</name>
        <dbReference type="ChEBI" id="CHEBI:18420"/>
    </ligand>
</feature>
<comment type="caution">
    <text evidence="7">The sequence shown here is derived from an EMBL/GenBank/DDBJ whole genome shotgun (WGS) entry which is preliminary data.</text>
</comment>
<feature type="site" description="Interaction with target DNA" evidence="6">
    <location>
        <position position="84"/>
    </location>
</feature>
<dbReference type="Gene3D" id="3.30.2170.10">
    <property type="entry name" value="archaeoglobus fulgidus dsm 4304 superfamily"/>
    <property type="match status" value="1"/>
</dbReference>
<dbReference type="Proteomes" id="UP001476807">
    <property type="component" value="Unassembled WGS sequence"/>
</dbReference>
<evidence type="ECO:0000256" key="3">
    <source>
        <dbReference type="ARBA" id="ARBA00022722"/>
    </source>
</evidence>
<evidence type="ECO:0000256" key="1">
    <source>
        <dbReference type="ARBA" id="ARBA00004496"/>
    </source>
</evidence>
<sequence>MSYYRRFDYPAPDPAILARLTEQQREMQERIILQKPDFDLKLIAGCDSSFIGEDTILSAFVLLTYPALELIEKVYHVGTVELPYIPGFLAFREAPNLLKAYEKLQQKPDLIMVDGHGISHPRRLGIATHVGIHLNKPTMGVAKKVLVGKYKEPAVTKGAISPLVYKDELIANVLRTKDNVKPVFVSPGHLMDLETATTIAMACAVKHKLPEPTRLADHYAAVFKSEVK</sequence>
<keyword evidence="2 6" id="KW-0963">Cytoplasm</keyword>
<comment type="cofactor">
    <cofactor evidence="6">
        <name>Mg(2+)</name>
        <dbReference type="ChEBI" id="CHEBI:18420"/>
    </cofactor>
</comment>
<keyword evidence="4 6" id="KW-0255">Endonuclease</keyword>
<protein>
    <recommendedName>
        <fullName evidence="6">Endonuclease V</fullName>
        <ecNumber evidence="6">3.1.21.7</ecNumber>
    </recommendedName>
    <alternativeName>
        <fullName evidence="6">Deoxyinosine 3'endonuclease</fullName>
    </alternativeName>
    <alternativeName>
        <fullName evidence="6">Deoxyribonuclease V</fullName>
        <shortName evidence="6">DNase V</shortName>
    </alternativeName>
</protein>
<dbReference type="PANTHER" id="PTHR28511:SF1">
    <property type="entry name" value="ENDONUCLEASE V"/>
    <property type="match status" value="1"/>
</dbReference>
<evidence type="ECO:0000313" key="7">
    <source>
        <dbReference type="EMBL" id="MER2996572.1"/>
    </source>
</evidence>
<dbReference type="CDD" id="cd06559">
    <property type="entry name" value="Endonuclease_V"/>
    <property type="match status" value="1"/>
</dbReference>
<dbReference type="NCBIfam" id="NF008629">
    <property type="entry name" value="PRK11617.1"/>
    <property type="match status" value="1"/>
</dbReference>
<keyword evidence="3 6" id="KW-0540">Nuclease</keyword>
<evidence type="ECO:0000256" key="4">
    <source>
        <dbReference type="ARBA" id="ARBA00022759"/>
    </source>
</evidence>
<keyword evidence="6" id="KW-0479">Metal-binding</keyword>
<dbReference type="GO" id="GO:0043737">
    <property type="term" value="F:deoxyribonuclease V activity"/>
    <property type="evidence" value="ECO:0007669"/>
    <property type="project" value="UniProtKB-EC"/>
</dbReference>
<evidence type="ECO:0000256" key="2">
    <source>
        <dbReference type="ARBA" id="ARBA00022490"/>
    </source>
</evidence>
<dbReference type="PANTHER" id="PTHR28511">
    <property type="entry name" value="ENDONUCLEASE V"/>
    <property type="match status" value="1"/>
</dbReference>
<dbReference type="HAMAP" id="MF_00801">
    <property type="entry name" value="Endonuclease_5"/>
    <property type="match status" value="1"/>
</dbReference>
<evidence type="ECO:0000256" key="5">
    <source>
        <dbReference type="ARBA" id="ARBA00022801"/>
    </source>
</evidence>
<dbReference type="EMBL" id="JBEOKT010000002">
    <property type="protein sequence ID" value="MER2996572.1"/>
    <property type="molecule type" value="Genomic_DNA"/>
</dbReference>
<reference evidence="7 8" key="1">
    <citation type="submission" date="2024-06" db="EMBL/GenBank/DDBJ databases">
        <title>Pontibacter populi HYL7-15.</title>
        <authorList>
            <person name="Kim M.K."/>
        </authorList>
    </citation>
    <scope>NUCLEOTIDE SEQUENCE [LARGE SCALE GENOMIC DNA]</scope>
    <source>
        <strain evidence="7 8">HYL7-15</strain>
    </source>
</reference>